<dbReference type="Gene3D" id="3.30.200.20">
    <property type="entry name" value="Phosphorylase Kinase, domain 1"/>
    <property type="match status" value="1"/>
</dbReference>
<dbReference type="Proteomes" id="UP000525078">
    <property type="component" value="Unassembled WGS sequence"/>
</dbReference>
<evidence type="ECO:0000256" key="2">
    <source>
        <dbReference type="ARBA" id="ARBA00022679"/>
    </source>
</evidence>
<sequence length="114" mass="13521">MVSQSKLVKGLMVKCTWPKIKRPEKQLDNEKEWFHITTIREIKILKKLDHKKIVRLKEIVTSTSTEKDEQNSQEGGKFKGGIYMVFEYMDHDLIGLSDRPRLLQFPKLREQLIH</sequence>
<dbReference type="GO" id="GO:0032968">
    <property type="term" value="P:positive regulation of transcription elongation by RNA polymerase II"/>
    <property type="evidence" value="ECO:0007669"/>
    <property type="project" value="TreeGrafter"/>
</dbReference>
<evidence type="ECO:0008006" key="8">
    <source>
        <dbReference type="Google" id="ProtNLM"/>
    </source>
</evidence>
<accession>A0A7J6G3B5</accession>
<dbReference type="InterPro" id="IPR050108">
    <property type="entry name" value="CDK"/>
</dbReference>
<dbReference type="InterPro" id="IPR011009">
    <property type="entry name" value="Kinase-like_dom_sf"/>
</dbReference>
<dbReference type="GO" id="GO:0005634">
    <property type="term" value="C:nucleus"/>
    <property type="evidence" value="ECO:0007669"/>
    <property type="project" value="TreeGrafter"/>
</dbReference>
<keyword evidence="4" id="KW-0418">Kinase</keyword>
<keyword evidence="1" id="KW-0723">Serine/threonine-protein kinase</keyword>
<evidence type="ECO:0000313" key="7">
    <source>
        <dbReference type="Proteomes" id="UP000525078"/>
    </source>
</evidence>
<evidence type="ECO:0000313" key="6">
    <source>
        <dbReference type="EMBL" id="KAF4377481.1"/>
    </source>
</evidence>
<dbReference type="PANTHER" id="PTHR24056">
    <property type="entry name" value="CELL DIVISION PROTEIN KINASE"/>
    <property type="match status" value="1"/>
</dbReference>
<dbReference type="GO" id="GO:0005524">
    <property type="term" value="F:ATP binding"/>
    <property type="evidence" value="ECO:0007669"/>
    <property type="project" value="UniProtKB-KW"/>
</dbReference>
<protein>
    <recommendedName>
        <fullName evidence="8">Protein kinase domain-containing protein</fullName>
    </recommendedName>
</protein>
<dbReference type="GO" id="GO:0008353">
    <property type="term" value="F:RNA polymerase II CTD heptapeptide repeat kinase activity"/>
    <property type="evidence" value="ECO:0007669"/>
    <property type="project" value="TreeGrafter"/>
</dbReference>
<comment type="caution">
    <text evidence="6">The sequence shown here is derived from an EMBL/GenBank/DDBJ whole genome shotgun (WGS) entry which is preliminary data.</text>
</comment>
<keyword evidence="3" id="KW-0547">Nucleotide-binding</keyword>
<keyword evidence="5" id="KW-0067">ATP-binding</keyword>
<name>A0A7J6G3B5_CANSA</name>
<dbReference type="EMBL" id="JAATIP010000079">
    <property type="protein sequence ID" value="KAF4377481.1"/>
    <property type="molecule type" value="Genomic_DNA"/>
</dbReference>
<dbReference type="AlphaFoldDB" id="A0A7J6G3B5"/>
<organism evidence="6 7">
    <name type="scientific">Cannabis sativa</name>
    <name type="common">Hemp</name>
    <name type="synonym">Marijuana</name>
    <dbReference type="NCBI Taxonomy" id="3483"/>
    <lineage>
        <taxon>Eukaryota</taxon>
        <taxon>Viridiplantae</taxon>
        <taxon>Streptophyta</taxon>
        <taxon>Embryophyta</taxon>
        <taxon>Tracheophyta</taxon>
        <taxon>Spermatophyta</taxon>
        <taxon>Magnoliopsida</taxon>
        <taxon>eudicotyledons</taxon>
        <taxon>Gunneridae</taxon>
        <taxon>Pentapetalae</taxon>
        <taxon>rosids</taxon>
        <taxon>fabids</taxon>
        <taxon>Rosales</taxon>
        <taxon>Cannabaceae</taxon>
        <taxon>Cannabis</taxon>
    </lineage>
</organism>
<evidence type="ECO:0000256" key="3">
    <source>
        <dbReference type="ARBA" id="ARBA00022741"/>
    </source>
</evidence>
<evidence type="ECO:0000256" key="4">
    <source>
        <dbReference type="ARBA" id="ARBA00022777"/>
    </source>
</evidence>
<keyword evidence="2" id="KW-0808">Transferase</keyword>
<dbReference type="PANTHER" id="PTHR24056:SF546">
    <property type="entry name" value="CYCLIN-DEPENDENT KINASE 12"/>
    <property type="match status" value="1"/>
</dbReference>
<proteinExistence type="predicted"/>
<evidence type="ECO:0000256" key="5">
    <source>
        <dbReference type="ARBA" id="ARBA00022840"/>
    </source>
</evidence>
<evidence type="ECO:0000256" key="1">
    <source>
        <dbReference type="ARBA" id="ARBA00022527"/>
    </source>
</evidence>
<reference evidence="6 7" key="1">
    <citation type="journal article" date="2020" name="bioRxiv">
        <title>Sequence and annotation of 42 cannabis genomes reveals extensive copy number variation in cannabinoid synthesis and pathogen resistance genes.</title>
        <authorList>
            <person name="Mckernan K.J."/>
            <person name="Helbert Y."/>
            <person name="Kane L.T."/>
            <person name="Ebling H."/>
            <person name="Zhang L."/>
            <person name="Liu B."/>
            <person name="Eaton Z."/>
            <person name="Mclaughlin S."/>
            <person name="Kingan S."/>
            <person name="Baybayan P."/>
            <person name="Concepcion G."/>
            <person name="Jordan M."/>
            <person name="Riva A."/>
            <person name="Barbazuk W."/>
            <person name="Harkins T."/>
        </authorList>
    </citation>
    <scope>NUCLEOTIDE SEQUENCE [LARGE SCALE GENOMIC DNA]</scope>
    <source>
        <strain evidence="7">cv. Jamaican Lion 4</strain>
        <tissue evidence="6">Leaf</tissue>
    </source>
</reference>
<dbReference type="SUPFAM" id="SSF56112">
    <property type="entry name" value="Protein kinase-like (PK-like)"/>
    <property type="match status" value="1"/>
</dbReference>
<gene>
    <name evidence="6" type="ORF">F8388_024972</name>
</gene>
<dbReference type="GO" id="GO:0000307">
    <property type="term" value="C:cyclin-dependent protein kinase holoenzyme complex"/>
    <property type="evidence" value="ECO:0007669"/>
    <property type="project" value="TreeGrafter"/>
</dbReference>